<organism evidence="2 4">
    <name type="scientific">Puccinia graminis f. sp. tritici</name>
    <dbReference type="NCBI Taxonomy" id="56615"/>
    <lineage>
        <taxon>Eukaryota</taxon>
        <taxon>Fungi</taxon>
        <taxon>Dikarya</taxon>
        <taxon>Basidiomycota</taxon>
        <taxon>Pucciniomycotina</taxon>
        <taxon>Pucciniomycetes</taxon>
        <taxon>Pucciniales</taxon>
        <taxon>Pucciniaceae</taxon>
        <taxon>Puccinia</taxon>
    </lineage>
</organism>
<dbReference type="GO" id="GO:0005829">
    <property type="term" value="C:cytosol"/>
    <property type="evidence" value="ECO:0007669"/>
    <property type="project" value="TreeGrafter"/>
</dbReference>
<dbReference type="EMBL" id="VSWC01000171">
    <property type="protein sequence ID" value="KAA1070481.1"/>
    <property type="molecule type" value="Genomic_DNA"/>
</dbReference>
<dbReference type="Proteomes" id="UP000325313">
    <property type="component" value="Unassembled WGS sequence"/>
</dbReference>
<dbReference type="GO" id="GO:0007264">
    <property type="term" value="P:small GTPase-mediated signal transduction"/>
    <property type="evidence" value="ECO:0007669"/>
    <property type="project" value="InterPro"/>
</dbReference>
<dbReference type="GO" id="GO:0005092">
    <property type="term" value="F:GDP-dissociation inhibitor activity"/>
    <property type="evidence" value="ECO:0007669"/>
    <property type="project" value="InterPro"/>
</dbReference>
<dbReference type="Gene3D" id="1.10.405.10">
    <property type="entry name" value="Guanine Nucleotide Dissociation Inhibitor, domain 1"/>
    <property type="match status" value="1"/>
</dbReference>
<accession>A0A5B0M1M1</accession>
<evidence type="ECO:0000313" key="3">
    <source>
        <dbReference type="EMBL" id="KAA1089922.1"/>
    </source>
</evidence>
<sequence length="516" mass="55184">MDEQQAENGKDGKFDYLVIGTGLIESMVAHHLASSDSSTTVLQVDPNSFYGQSWAAVELDALQSGSYVCTSSSSFTSAPGSTGPSSTSPVRQNKSSAYSLSLQPTLVPARGTFVDALVASNVAPYLSFQLLHAFILAQPDLSLLPLPGSKHDLFRMSQLSLLDKRLLMRFFQAILEPDRLLLPEPGQSLSDYLSRPPYMITNPRLVTVIGALSLSAAEDPAAGPVLRRLKTLLSAIGRHPSATLSALPAALLLGEYGGGGEWAEGFVRAAAVTGRATQVLGRPVLSLRQSIDGTQQRWIIRLGRQSGHPVGGEDHLEFSAGRLLVSQQYLSLLLPDISPPPTSYTISRAIAIVGRSGLDKLNQLGKVETAELRGSHALVVFPPEEGCADRRPVHVLIVGPDSGSCPEDEQIIYLSSIIPGPHPPFDPTQLLEPVLDRLLRSASSSAPQEVLRSSTFYSQSVPHLPPPSTTPSASWIVPSWPAEPERSGLAEVVEWAAETAENLAKQLVSTSDSSLE</sequence>
<dbReference type="Gene3D" id="3.50.50.60">
    <property type="entry name" value="FAD/NAD(P)-binding domain"/>
    <property type="match status" value="1"/>
</dbReference>
<dbReference type="GO" id="GO:0016740">
    <property type="term" value="F:transferase activity"/>
    <property type="evidence" value="ECO:0007669"/>
    <property type="project" value="UniProtKB-KW"/>
</dbReference>
<evidence type="ECO:0000313" key="4">
    <source>
        <dbReference type="Proteomes" id="UP000324748"/>
    </source>
</evidence>
<dbReference type="AlphaFoldDB" id="A0A5B0M1M1"/>
<protein>
    <submittedName>
        <fullName evidence="2">Rab proteins geranylgeranyltransferase component A</fullName>
    </submittedName>
</protein>
<dbReference type="PRINTS" id="PR00891">
    <property type="entry name" value="RABGDIREP"/>
</dbReference>
<proteinExistence type="inferred from homology"/>
<dbReference type="EMBL" id="VDEP01000404">
    <property type="protein sequence ID" value="KAA1089922.1"/>
    <property type="molecule type" value="Genomic_DNA"/>
</dbReference>
<gene>
    <name evidence="2" type="primary">MRS6_1</name>
    <name evidence="3" type="synonym">MRS6_3</name>
    <name evidence="2" type="ORF">PGT21_013097</name>
    <name evidence="3" type="ORF">PGTUg99_030129</name>
</gene>
<comment type="similarity">
    <text evidence="1">Belongs to the Rab GDI family.</text>
</comment>
<name>A0A5B0M1M1_PUCGR</name>
<dbReference type="SUPFAM" id="SSF51905">
    <property type="entry name" value="FAD/NAD(P)-binding domain"/>
    <property type="match status" value="1"/>
</dbReference>
<dbReference type="Gene3D" id="3.30.519.10">
    <property type="entry name" value="Guanine Nucleotide Dissociation Inhibitor, domain 2"/>
    <property type="match status" value="1"/>
</dbReference>
<dbReference type="PANTHER" id="PTHR11787:SF4">
    <property type="entry name" value="CHM, RAB ESCORT PROTEIN 1"/>
    <property type="match status" value="1"/>
</dbReference>
<evidence type="ECO:0000256" key="1">
    <source>
        <dbReference type="ARBA" id="ARBA00005593"/>
    </source>
</evidence>
<dbReference type="GO" id="GO:0005634">
    <property type="term" value="C:nucleus"/>
    <property type="evidence" value="ECO:0007669"/>
    <property type="project" value="TreeGrafter"/>
</dbReference>
<dbReference type="PANTHER" id="PTHR11787">
    <property type="entry name" value="RAB GDP-DISSOCIATION INHIBITOR"/>
    <property type="match status" value="1"/>
</dbReference>
<dbReference type="FunFam" id="1.10.405.10:FF:000011">
    <property type="entry name" value="Rab GDP dissociation inhibitor"/>
    <property type="match status" value="1"/>
</dbReference>
<keyword evidence="4" id="KW-1185">Reference proteome</keyword>
<evidence type="ECO:0000313" key="5">
    <source>
        <dbReference type="Proteomes" id="UP000325313"/>
    </source>
</evidence>
<dbReference type="SUPFAM" id="SSF54373">
    <property type="entry name" value="FAD-linked reductases, C-terminal domain"/>
    <property type="match status" value="1"/>
</dbReference>
<dbReference type="Pfam" id="PF00996">
    <property type="entry name" value="GDI"/>
    <property type="match status" value="1"/>
</dbReference>
<dbReference type="OrthoDB" id="2503308at2759"/>
<reference evidence="4 5" key="1">
    <citation type="submission" date="2019-05" db="EMBL/GenBank/DDBJ databases">
        <title>Emergence of the Ug99 lineage of the wheat stem rust pathogen through somatic hybridization.</title>
        <authorList>
            <person name="Li F."/>
            <person name="Upadhyaya N.M."/>
            <person name="Sperschneider J."/>
            <person name="Matny O."/>
            <person name="Nguyen-Phuc H."/>
            <person name="Mago R."/>
            <person name="Raley C."/>
            <person name="Miller M.E."/>
            <person name="Silverstein K.A.T."/>
            <person name="Henningsen E."/>
            <person name="Hirsch C.D."/>
            <person name="Visser B."/>
            <person name="Pretorius Z.A."/>
            <person name="Steffenson B.J."/>
            <person name="Schwessinger B."/>
            <person name="Dodds P.N."/>
            <person name="Figueroa M."/>
        </authorList>
    </citation>
    <scope>NUCLEOTIDE SEQUENCE [LARGE SCALE GENOMIC DNA]</scope>
    <source>
        <strain evidence="2">21-0</strain>
        <strain evidence="3 5">Ug99</strain>
    </source>
</reference>
<comment type="caution">
    <text evidence="2">The sequence shown here is derived from an EMBL/GenBank/DDBJ whole genome shotgun (WGS) entry which is preliminary data.</text>
</comment>
<dbReference type="InterPro" id="IPR018203">
    <property type="entry name" value="GDP_dissociation_inhibitor"/>
</dbReference>
<dbReference type="GO" id="GO:0016192">
    <property type="term" value="P:vesicle-mediated transport"/>
    <property type="evidence" value="ECO:0007669"/>
    <property type="project" value="TreeGrafter"/>
</dbReference>
<dbReference type="GO" id="GO:0005968">
    <property type="term" value="C:Rab-protein geranylgeranyltransferase complex"/>
    <property type="evidence" value="ECO:0007669"/>
    <property type="project" value="TreeGrafter"/>
</dbReference>
<dbReference type="InterPro" id="IPR036188">
    <property type="entry name" value="FAD/NAD-bd_sf"/>
</dbReference>
<keyword evidence="2" id="KW-0808">Transferase</keyword>
<dbReference type="Proteomes" id="UP000324748">
    <property type="component" value="Unassembled WGS sequence"/>
</dbReference>
<evidence type="ECO:0000313" key="2">
    <source>
        <dbReference type="EMBL" id="KAA1070481.1"/>
    </source>
</evidence>